<dbReference type="GeneID" id="6754630"/>
<feature type="binding site" evidence="12">
    <location>
        <position position="233"/>
    </location>
    <ligand>
        <name>Zn(2+)</name>
        <dbReference type="ChEBI" id="CHEBI:29105"/>
    </ligand>
</feature>
<protein>
    <recommendedName>
        <fullName evidence="21">Cellular tumor antigen p53</fullName>
    </recommendedName>
</protein>
<proteinExistence type="inferred from homology"/>
<dbReference type="InterPro" id="IPR013761">
    <property type="entry name" value="SAM/pointed_sf"/>
</dbReference>
<dbReference type="OMA" id="HILRCES"/>
<dbReference type="InterPro" id="IPR012346">
    <property type="entry name" value="p53/RUNT-type_TF_DNA-bd_sf"/>
</dbReference>
<dbReference type="CDD" id="cd08367">
    <property type="entry name" value="P53"/>
    <property type="match status" value="1"/>
</dbReference>
<evidence type="ECO:0000256" key="3">
    <source>
        <dbReference type="ARBA" id="ARBA00022703"/>
    </source>
</evidence>
<dbReference type="InterPro" id="IPR036674">
    <property type="entry name" value="p53_tetramer_sf"/>
</dbReference>
<dbReference type="eggNOG" id="ENOG502QQ48">
    <property type="taxonomic scope" value="Eukaryota"/>
</dbReference>
<dbReference type="SUPFAM" id="SSF47719">
    <property type="entry name" value="p53 tetramerization domain"/>
    <property type="match status" value="1"/>
</dbReference>
<dbReference type="AlphaFoldDB" id="B3RZS6"/>
<feature type="compositionally biased region" description="Basic and acidic residues" evidence="15">
    <location>
        <begin position="336"/>
        <end position="351"/>
    </location>
</feature>
<dbReference type="SUPFAM" id="SSF47769">
    <property type="entry name" value="SAM/Pointed domain"/>
    <property type="match status" value="1"/>
</dbReference>
<evidence type="ECO:0000256" key="5">
    <source>
        <dbReference type="ARBA" id="ARBA00022833"/>
    </source>
</evidence>
<dbReference type="RefSeq" id="XP_002113784.1">
    <property type="nucleotide sequence ID" value="XM_002113748.1"/>
</dbReference>
<dbReference type="PANTHER" id="PTHR11447">
    <property type="entry name" value="CELLULAR TUMOR ANTIGEN P53"/>
    <property type="match status" value="1"/>
</dbReference>
<evidence type="ECO:0000256" key="14">
    <source>
        <dbReference type="PIRSR" id="PIRSR602117-3"/>
    </source>
</evidence>
<dbReference type="GO" id="GO:1990841">
    <property type="term" value="F:promoter-specific chromatin binding"/>
    <property type="evidence" value="ECO:0000318"/>
    <property type="project" value="GO_Central"/>
</dbReference>
<dbReference type="Pfam" id="PF07647">
    <property type="entry name" value="SAM_2"/>
    <property type="match status" value="1"/>
</dbReference>
<dbReference type="InterPro" id="IPR011615">
    <property type="entry name" value="p53_DNA-bd"/>
</dbReference>
<dbReference type="EMBL" id="DS985246">
    <property type="protein sequence ID" value="EDV24258.1"/>
    <property type="molecule type" value="Genomic_DNA"/>
</dbReference>
<dbReference type="InterPro" id="IPR010991">
    <property type="entry name" value="p53_tetrameristn"/>
</dbReference>
<keyword evidence="3" id="KW-0053">Apoptosis</keyword>
<evidence type="ECO:0000313" key="20">
    <source>
        <dbReference type="Proteomes" id="UP000009022"/>
    </source>
</evidence>
<feature type="domain" description="p53 DNA-binding" evidence="16">
    <location>
        <begin position="206"/>
        <end position="341"/>
    </location>
</feature>
<dbReference type="Gene3D" id="1.10.150.50">
    <property type="entry name" value="Transcription Factor, Ets-1"/>
    <property type="match status" value="1"/>
</dbReference>
<dbReference type="SUPFAM" id="SSF49417">
    <property type="entry name" value="p53-like transcription factors"/>
    <property type="match status" value="1"/>
</dbReference>
<dbReference type="GO" id="GO:0000981">
    <property type="term" value="F:DNA-binding transcription factor activity, RNA polymerase II-specific"/>
    <property type="evidence" value="ECO:0000318"/>
    <property type="project" value="GO_Central"/>
</dbReference>
<keyword evidence="4 12" id="KW-0479">Metal-binding</keyword>
<keyword evidence="9" id="KW-0010">Activator</keyword>
<reference evidence="19 20" key="1">
    <citation type="journal article" date="2008" name="Nature">
        <title>The Trichoplax genome and the nature of placozoans.</title>
        <authorList>
            <person name="Srivastava M."/>
            <person name="Begovic E."/>
            <person name="Chapman J."/>
            <person name="Putnam N.H."/>
            <person name="Hellsten U."/>
            <person name="Kawashima T."/>
            <person name="Kuo A."/>
            <person name="Mitros T."/>
            <person name="Salamov A."/>
            <person name="Carpenter M.L."/>
            <person name="Signorovitch A.Y."/>
            <person name="Moreno M.A."/>
            <person name="Kamm K."/>
            <person name="Grimwood J."/>
            <person name="Schmutz J."/>
            <person name="Shapiro H."/>
            <person name="Grigoriev I.V."/>
            <person name="Buss L.W."/>
            <person name="Schierwater B."/>
            <person name="Dellaporta S.L."/>
            <person name="Rokhsar D.S."/>
        </authorList>
    </citation>
    <scope>NUCLEOTIDE SEQUENCE [LARGE SCALE GENOMIC DNA]</scope>
    <source>
        <strain evidence="19 20">Grell-BS-1999</strain>
    </source>
</reference>
<keyword evidence="11" id="KW-0539">Nucleus</keyword>
<keyword evidence="10" id="KW-0804">Transcription</keyword>
<dbReference type="InterPro" id="IPR008967">
    <property type="entry name" value="p53-like_TF_DNA-bd_sf"/>
</dbReference>
<comment type="subcellular location">
    <subcellularLocation>
        <location evidence="1">Nucleus</location>
    </subcellularLocation>
</comment>
<gene>
    <name evidence="19" type="ORF">TRIADDRAFT_64021</name>
</gene>
<keyword evidence="20" id="KW-1185">Reference proteome</keyword>
<dbReference type="GO" id="GO:0042981">
    <property type="term" value="P:regulation of apoptotic process"/>
    <property type="evidence" value="ECO:0000318"/>
    <property type="project" value="GO_Central"/>
</dbReference>
<dbReference type="PhylomeDB" id="B3RZS6"/>
<dbReference type="Pfam" id="PF07710">
    <property type="entry name" value="P53_tetramer"/>
    <property type="match status" value="1"/>
</dbReference>
<evidence type="ECO:0000313" key="19">
    <source>
        <dbReference type="EMBL" id="EDV24258.1"/>
    </source>
</evidence>
<dbReference type="KEGG" id="tad:TRIADDRAFT_64021"/>
<comment type="similarity">
    <text evidence="2">Belongs to the p53 family.</text>
</comment>
<evidence type="ECO:0008006" key="21">
    <source>
        <dbReference type="Google" id="ProtNLM"/>
    </source>
</evidence>
<dbReference type="HOGENOM" id="CLU_019621_2_0_1"/>
<feature type="cross-link" description="Glycyl lysine isopeptide (Lys-Gly) (interchain with G-Cter in ubiquitin)" evidence="14">
    <location>
        <position position="344"/>
    </location>
</feature>
<keyword evidence="8" id="KW-0238">DNA-binding</keyword>
<dbReference type="GO" id="GO:0000785">
    <property type="term" value="C:chromatin"/>
    <property type="evidence" value="ECO:0000318"/>
    <property type="project" value="GO_Central"/>
</dbReference>
<dbReference type="CTD" id="6754630"/>
<name>B3RZS6_TRIAD</name>
<evidence type="ECO:0000256" key="15">
    <source>
        <dbReference type="SAM" id="MobiDB-lite"/>
    </source>
</evidence>
<sequence length="576" mass="65157">MSDEPTLSQLSFSQELSSSWQLMIDEITQGKFNTNEDEGTAIYSYSEQNPDDRYLMRPNEPQYISAGYPDGQVGQLPREFAVNQIPSPRTFSDNVSSSADKAREAYYGQAVNGVSAETSPPLKRDPSLPSNAEYIGNFGFDIAIDQNDNPTKATNNTYSTMLKKLFIKMECLFPIHITIERMDYTFKIAYGSLATRRNCNQLIIPGEPPANSYIRAYVMYTKPQDVYEPVRRCPNHALRDQGKYESSDHILRCESQRAEYYEDTSGRHSVRVPYTAPAVGELRSTLLYQFMCFSSCSGSINRRPIELVITLENGTNVLGRKKVEVRVCACPGRDRSNEERAAMKSEKEHKQPPNKKLKTSKTVSREVTGVISNESKRIMKRSVESTSNDDVFTITVRGRKNYEILAKMSESLEVLDKLSDAQINEIKSHGTLTAPLERTNTEELVRRQSRNLDTLQNAVTTKENSDGADLNLSISRWLSNINMEKYTQEFIKHGFKVCGHLANVSYSDMKKIIKNMEDCKKISAYLLESNFSSGNEEDIPCSQIGNSFRASQMSMNSTASQELDITRFTLRQTITL</sequence>
<evidence type="ECO:0000256" key="10">
    <source>
        <dbReference type="ARBA" id="ARBA00023163"/>
    </source>
</evidence>
<dbReference type="GO" id="GO:0005634">
    <property type="term" value="C:nucleus"/>
    <property type="evidence" value="ECO:0000318"/>
    <property type="project" value="GO_Central"/>
</dbReference>
<feature type="binding site" evidence="12">
    <location>
        <position position="296"/>
    </location>
    <ligand>
        <name>Zn(2+)</name>
        <dbReference type="ChEBI" id="CHEBI:29105"/>
    </ligand>
</feature>
<dbReference type="Proteomes" id="UP000009022">
    <property type="component" value="Unassembled WGS sequence"/>
</dbReference>
<dbReference type="PANTHER" id="PTHR11447:SF16">
    <property type="entry name" value="P53 PROTEIN LONG FORM VARIANT 1"/>
    <property type="match status" value="1"/>
</dbReference>
<evidence type="ECO:0000256" key="8">
    <source>
        <dbReference type="ARBA" id="ARBA00023125"/>
    </source>
</evidence>
<dbReference type="STRING" id="10228.B3RZS6"/>
<dbReference type="InterPro" id="IPR001660">
    <property type="entry name" value="SAM"/>
</dbReference>
<feature type="region of interest" description="Disordered" evidence="15">
    <location>
        <begin position="336"/>
        <end position="366"/>
    </location>
</feature>
<evidence type="ECO:0000256" key="11">
    <source>
        <dbReference type="ARBA" id="ARBA00023242"/>
    </source>
</evidence>
<dbReference type="InParanoid" id="B3RZS6"/>
<evidence type="ECO:0000256" key="13">
    <source>
        <dbReference type="PIRSR" id="PIRSR602117-2"/>
    </source>
</evidence>
<evidence type="ECO:0000259" key="16">
    <source>
        <dbReference type="Pfam" id="PF00870"/>
    </source>
</evidence>
<dbReference type="Gene3D" id="2.60.40.720">
    <property type="match status" value="1"/>
</dbReference>
<keyword evidence="7" id="KW-0805">Transcription regulation</keyword>
<feature type="domain" description="p53 tetramerisation" evidence="18">
    <location>
        <begin position="381"/>
        <end position="422"/>
    </location>
</feature>
<keyword evidence="5 12" id="KW-0862">Zinc</keyword>
<dbReference type="GO" id="GO:0051262">
    <property type="term" value="P:protein tetramerization"/>
    <property type="evidence" value="ECO:0007669"/>
    <property type="project" value="InterPro"/>
</dbReference>
<dbReference type="Pfam" id="PF00870">
    <property type="entry name" value="P53"/>
    <property type="match status" value="1"/>
</dbReference>
<dbReference type="GO" id="GO:0000978">
    <property type="term" value="F:RNA polymerase II cis-regulatory region sequence-specific DNA binding"/>
    <property type="evidence" value="ECO:0000318"/>
    <property type="project" value="GO_Central"/>
</dbReference>
<evidence type="ECO:0000256" key="4">
    <source>
        <dbReference type="ARBA" id="ARBA00022723"/>
    </source>
</evidence>
<feature type="site" description="Interaction with DNA" evidence="13">
    <location>
        <position position="152"/>
    </location>
</feature>
<feature type="domain" description="SAM" evidence="17">
    <location>
        <begin position="473"/>
        <end position="512"/>
    </location>
</feature>
<dbReference type="OrthoDB" id="5915660at2759"/>
<evidence type="ECO:0000256" key="7">
    <source>
        <dbReference type="ARBA" id="ARBA00023015"/>
    </source>
</evidence>
<dbReference type="InterPro" id="IPR002117">
    <property type="entry name" value="p53_tumour_suppressor"/>
</dbReference>
<comment type="cofactor">
    <cofactor evidence="12">
        <name>Zn(2+)</name>
        <dbReference type="ChEBI" id="CHEBI:29105"/>
    </cofactor>
    <text evidence="12">Binds 1 zinc ion per subunit.</text>
</comment>
<evidence type="ECO:0000256" key="12">
    <source>
        <dbReference type="PIRSR" id="PIRSR602117-1"/>
    </source>
</evidence>
<evidence type="ECO:0000259" key="17">
    <source>
        <dbReference type="Pfam" id="PF07647"/>
    </source>
</evidence>
<evidence type="ECO:0000256" key="1">
    <source>
        <dbReference type="ARBA" id="ARBA00004123"/>
    </source>
</evidence>
<evidence type="ECO:0000256" key="2">
    <source>
        <dbReference type="ARBA" id="ARBA00006167"/>
    </source>
</evidence>
<evidence type="ECO:0000256" key="9">
    <source>
        <dbReference type="ARBA" id="ARBA00023159"/>
    </source>
</evidence>
<dbReference type="GO" id="GO:0046872">
    <property type="term" value="F:metal ion binding"/>
    <property type="evidence" value="ECO:0007669"/>
    <property type="project" value="UniProtKB-KW"/>
</dbReference>
<keyword evidence="6" id="KW-0832">Ubl conjugation</keyword>
<dbReference type="GO" id="GO:0045944">
    <property type="term" value="P:positive regulation of transcription by RNA polymerase II"/>
    <property type="evidence" value="ECO:0000318"/>
    <property type="project" value="GO_Central"/>
</dbReference>
<dbReference type="GO" id="GO:0006915">
    <property type="term" value="P:apoptotic process"/>
    <property type="evidence" value="ECO:0007669"/>
    <property type="project" value="UniProtKB-KW"/>
</dbReference>
<accession>B3RZS6</accession>
<organism evidence="19 20">
    <name type="scientific">Trichoplax adhaerens</name>
    <name type="common">Trichoplax reptans</name>
    <dbReference type="NCBI Taxonomy" id="10228"/>
    <lineage>
        <taxon>Eukaryota</taxon>
        <taxon>Metazoa</taxon>
        <taxon>Placozoa</taxon>
        <taxon>Uniplacotomia</taxon>
        <taxon>Trichoplacea</taxon>
        <taxon>Trichoplacidae</taxon>
        <taxon>Trichoplax</taxon>
    </lineage>
</organism>
<feature type="binding site" evidence="12">
    <location>
        <position position="292"/>
    </location>
    <ligand>
        <name>Zn(2+)</name>
        <dbReference type="ChEBI" id="CHEBI:29105"/>
    </ligand>
</feature>
<evidence type="ECO:0000259" key="18">
    <source>
        <dbReference type="Pfam" id="PF07710"/>
    </source>
</evidence>
<dbReference type="Gene3D" id="4.10.170.10">
    <property type="entry name" value="p53-like tetramerisation domain"/>
    <property type="match status" value="1"/>
</dbReference>
<feature type="binding site" evidence="12">
    <location>
        <position position="236"/>
    </location>
    <ligand>
        <name>Zn(2+)</name>
        <dbReference type="ChEBI" id="CHEBI:29105"/>
    </ligand>
</feature>
<dbReference type="FunCoup" id="B3RZS6">
    <property type="interactions" value="1284"/>
</dbReference>
<evidence type="ECO:0000256" key="6">
    <source>
        <dbReference type="ARBA" id="ARBA00022843"/>
    </source>
</evidence>